<name>A0A195ERC1_9HYME</name>
<feature type="compositionally biased region" description="Polar residues" evidence="1">
    <location>
        <begin position="95"/>
        <end position="107"/>
    </location>
</feature>
<dbReference type="Proteomes" id="UP000078541">
    <property type="component" value="Unassembled WGS sequence"/>
</dbReference>
<evidence type="ECO:0000313" key="2">
    <source>
        <dbReference type="EMBL" id="KYN30452.1"/>
    </source>
</evidence>
<keyword evidence="3" id="KW-1185">Reference proteome</keyword>
<dbReference type="STRING" id="34720.A0A195ERC1"/>
<accession>A0A195ERC1</accession>
<protein>
    <submittedName>
        <fullName evidence="2">Uncharacterized protein</fullName>
    </submittedName>
</protein>
<sequence length="673" mass="76771">MFSRAAKSVVKSVGSHRIYTGEKNFKIALIGGAREISQTLSQLLRNNVKPNVLALYDVAAVNKPFYNFYHEQPFKSIPSEMSTMRKKSCLEEGNRSNTVINSTRQTDNNNHQGNNGRNQTEKLVEALYRLPIAEEVPALNSPLVPIEELMSKPQPENLTVKISKSEIIAEAIQKLKFVQTETFQRSLPKPIFGIGELGINRWNYKVYSMNVFNSGFISTRDSFKPRNIFLRHKSFDRIHEQSRKYFLKRSFMTKCKLPALNRPVSAMSVCHSTVPPSYLPFLKFYGFIEKYFLLYHNTLSSLSCHYKSVSLLRSSALYSKFVKKPPFLKICEKDSQFLECLEYSKLLAPSSKYLACLEYLLKWKLLSPELCKQYFLSCSMSRLTCSHSFSQCSRNVSKNIQEISKKLPKLQRNKTYKTSSHRNVCYPIFLHRRGSLHWRGFHSSLFPLAKSDSSKPSACKQMDEICKPTEVKKECGKPCKEKSDVCHQEKVKCNKSQQNKKTEQNLKKEEKIVDSDCGKISDCLPIGKCELPRTLPPEKMKYAKITCAPPKFVKPKSCPHVEHLKKDESDIKPKPTTVKKKKICAPPPLPKPPNAPIMLCPCSPPPKLHPGSCPCYETKALKERPSTQPCLLKKKYPCPSGIYVCPPQNKPCKIKQLPEVNKCDKKKKNTSAS</sequence>
<dbReference type="EMBL" id="KQ982021">
    <property type="protein sequence ID" value="KYN30452.1"/>
    <property type="molecule type" value="Genomic_DNA"/>
</dbReference>
<reference evidence="2 3" key="1">
    <citation type="submission" date="2016-03" db="EMBL/GenBank/DDBJ databases">
        <title>Trachymyrmex septentrionalis WGS genome.</title>
        <authorList>
            <person name="Nygaard S."/>
            <person name="Hu H."/>
            <person name="Boomsma J."/>
            <person name="Zhang G."/>
        </authorList>
    </citation>
    <scope>NUCLEOTIDE SEQUENCE [LARGE SCALE GENOMIC DNA]</scope>
    <source>
        <strain evidence="2">Tsep2-gDNA-1</strain>
        <tissue evidence="2">Whole body</tissue>
    </source>
</reference>
<gene>
    <name evidence="2" type="ORF">ALC56_15148</name>
</gene>
<evidence type="ECO:0000256" key="1">
    <source>
        <dbReference type="SAM" id="MobiDB-lite"/>
    </source>
</evidence>
<feature type="region of interest" description="Disordered" evidence="1">
    <location>
        <begin position="89"/>
        <end position="117"/>
    </location>
</feature>
<proteinExistence type="predicted"/>
<feature type="compositionally biased region" description="Low complexity" evidence="1">
    <location>
        <begin position="108"/>
        <end position="117"/>
    </location>
</feature>
<organism evidence="2 3">
    <name type="scientific">Trachymyrmex septentrionalis</name>
    <dbReference type="NCBI Taxonomy" id="34720"/>
    <lineage>
        <taxon>Eukaryota</taxon>
        <taxon>Metazoa</taxon>
        <taxon>Ecdysozoa</taxon>
        <taxon>Arthropoda</taxon>
        <taxon>Hexapoda</taxon>
        <taxon>Insecta</taxon>
        <taxon>Pterygota</taxon>
        <taxon>Neoptera</taxon>
        <taxon>Endopterygota</taxon>
        <taxon>Hymenoptera</taxon>
        <taxon>Apocrita</taxon>
        <taxon>Aculeata</taxon>
        <taxon>Formicoidea</taxon>
        <taxon>Formicidae</taxon>
        <taxon>Myrmicinae</taxon>
        <taxon>Trachymyrmex</taxon>
    </lineage>
</organism>
<dbReference type="AlphaFoldDB" id="A0A195ERC1"/>
<feature type="region of interest" description="Disordered" evidence="1">
    <location>
        <begin position="570"/>
        <end position="589"/>
    </location>
</feature>
<evidence type="ECO:0000313" key="3">
    <source>
        <dbReference type="Proteomes" id="UP000078541"/>
    </source>
</evidence>